<dbReference type="GO" id="GO:0005829">
    <property type="term" value="C:cytosol"/>
    <property type="evidence" value="ECO:0007669"/>
    <property type="project" value="TreeGrafter"/>
</dbReference>
<name>A0A133KHL9_9FIRM</name>
<dbReference type="Pfam" id="PF08282">
    <property type="entry name" value="Hydrolase_3"/>
    <property type="match status" value="1"/>
</dbReference>
<dbReference type="PANTHER" id="PTHR10000:SF8">
    <property type="entry name" value="HAD SUPERFAMILY HYDROLASE-LIKE, TYPE 3"/>
    <property type="match status" value="1"/>
</dbReference>
<dbReference type="CDD" id="cd07516">
    <property type="entry name" value="HAD_Pase"/>
    <property type="match status" value="1"/>
</dbReference>
<dbReference type="SUPFAM" id="SSF56784">
    <property type="entry name" value="HAD-like"/>
    <property type="match status" value="1"/>
</dbReference>
<dbReference type="PANTHER" id="PTHR10000">
    <property type="entry name" value="PHOSPHOSERINE PHOSPHATASE"/>
    <property type="match status" value="1"/>
</dbReference>
<evidence type="ECO:0000313" key="1">
    <source>
        <dbReference type="EMBL" id="KWZ79069.1"/>
    </source>
</evidence>
<dbReference type="AlphaFoldDB" id="A0A133KHL9"/>
<reference evidence="2" key="1">
    <citation type="submission" date="2016-01" db="EMBL/GenBank/DDBJ databases">
        <authorList>
            <person name="Mitreva M."/>
            <person name="Pepin K.H."/>
            <person name="Mihindukulasuriya K.A."/>
            <person name="Fulton R."/>
            <person name="Fronick C."/>
            <person name="O'Laughlin M."/>
            <person name="Miner T."/>
            <person name="Herter B."/>
            <person name="Rosa B.A."/>
            <person name="Cordes M."/>
            <person name="Tomlinson C."/>
            <person name="Wollam A."/>
            <person name="Palsikar V.B."/>
            <person name="Mardis E.R."/>
            <person name="Wilson R.K."/>
        </authorList>
    </citation>
    <scope>NUCLEOTIDE SEQUENCE [LARGE SCALE GENOMIC DNA]</scope>
    <source>
        <strain evidence="2">MJR8151</strain>
    </source>
</reference>
<dbReference type="PATRIC" id="fig|33036.3.peg.318"/>
<organism evidence="1 2">
    <name type="scientific">Anaerococcus tetradius</name>
    <dbReference type="NCBI Taxonomy" id="33036"/>
    <lineage>
        <taxon>Bacteria</taxon>
        <taxon>Bacillati</taxon>
        <taxon>Bacillota</taxon>
        <taxon>Tissierellia</taxon>
        <taxon>Tissierellales</taxon>
        <taxon>Peptoniphilaceae</taxon>
        <taxon>Anaerococcus</taxon>
    </lineage>
</organism>
<dbReference type="GO" id="GO:0000287">
    <property type="term" value="F:magnesium ion binding"/>
    <property type="evidence" value="ECO:0007669"/>
    <property type="project" value="TreeGrafter"/>
</dbReference>
<dbReference type="SFLD" id="SFLDG01144">
    <property type="entry name" value="C2.B.4:_PGP_Like"/>
    <property type="match status" value="1"/>
</dbReference>
<dbReference type="STRING" id="33036.HMPREF3200_00316"/>
<dbReference type="Proteomes" id="UP000070383">
    <property type="component" value="Unassembled WGS sequence"/>
</dbReference>
<dbReference type="Gene3D" id="3.30.1240.10">
    <property type="match status" value="1"/>
</dbReference>
<proteinExistence type="predicted"/>
<dbReference type="InterPro" id="IPR023214">
    <property type="entry name" value="HAD_sf"/>
</dbReference>
<dbReference type="InterPro" id="IPR006379">
    <property type="entry name" value="HAD-SF_hydro_IIB"/>
</dbReference>
<dbReference type="Gene3D" id="3.40.50.1000">
    <property type="entry name" value="HAD superfamily/HAD-like"/>
    <property type="match status" value="1"/>
</dbReference>
<dbReference type="EMBL" id="LRPM01000006">
    <property type="protein sequence ID" value="KWZ79069.1"/>
    <property type="molecule type" value="Genomic_DNA"/>
</dbReference>
<accession>A0A133KHL9</accession>
<protein>
    <submittedName>
        <fullName evidence="1">Cof-like hydrolase</fullName>
    </submittedName>
</protein>
<comment type="caution">
    <text evidence="1">The sequence shown here is derived from an EMBL/GenBank/DDBJ whole genome shotgun (WGS) entry which is preliminary data.</text>
</comment>
<dbReference type="SFLD" id="SFLDS00003">
    <property type="entry name" value="Haloacid_Dehalogenase"/>
    <property type="match status" value="1"/>
</dbReference>
<keyword evidence="2" id="KW-1185">Reference proteome</keyword>
<dbReference type="InterPro" id="IPR036412">
    <property type="entry name" value="HAD-like_sf"/>
</dbReference>
<dbReference type="RefSeq" id="WP_060928966.1">
    <property type="nucleotide sequence ID" value="NZ_KQ955249.1"/>
</dbReference>
<dbReference type="NCBIfam" id="TIGR01484">
    <property type="entry name" value="HAD-SF-IIB"/>
    <property type="match status" value="1"/>
</dbReference>
<dbReference type="NCBIfam" id="TIGR00099">
    <property type="entry name" value="Cof-subfamily"/>
    <property type="match status" value="1"/>
</dbReference>
<keyword evidence="1" id="KW-0378">Hydrolase</keyword>
<gene>
    <name evidence="1" type="ORF">HMPREF3200_00316</name>
</gene>
<evidence type="ECO:0000313" key="2">
    <source>
        <dbReference type="Proteomes" id="UP000070383"/>
    </source>
</evidence>
<dbReference type="SFLD" id="SFLDG01140">
    <property type="entry name" value="C2.B:_Phosphomannomutase_and_P"/>
    <property type="match status" value="1"/>
</dbReference>
<dbReference type="OrthoDB" id="9781413at2"/>
<dbReference type="InterPro" id="IPR000150">
    <property type="entry name" value="Cof"/>
</dbReference>
<dbReference type="GO" id="GO:0016791">
    <property type="term" value="F:phosphatase activity"/>
    <property type="evidence" value="ECO:0007669"/>
    <property type="project" value="UniProtKB-ARBA"/>
</dbReference>
<sequence length="269" mass="30808">MKLIGVDLDGSLLNSKNQISERTKKTLIRSMEEGNKLAIITGRDFYAAEFLGKALAFDRYGGLISSSNGAHVYDMKEKKTIINHYLDYNLIKEMIAFGKSLGFDYIIYYKGEILAENDRAHSLEFLSQKNKMPYRIIGNLEDKIDFPLNKLLFSARPEIIEKNIEKFRDRFKKRVNPIHSMPQFLDCMPLGINKGKSILEIADYFSIKHEDTYAFGDEINDMEMIQMAGVGIAMANASNRLKKEADEITLSNDEDGIAYYIEKNLLKEK</sequence>